<dbReference type="EC" id="2.1.1.-" evidence="1"/>
<protein>
    <submittedName>
        <fullName evidence="1">TylF/MycF/NovP-related O-methyltransferase</fullName>
        <ecNumber evidence="1">2.1.1.-</ecNumber>
    </submittedName>
</protein>
<organism evidence="1 2">
    <name type="scientific">Actinomadura yumaensis</name>
    <dbReference type="NCBI Taxonomy" id="111807"/>
    <lineage>
        <taxon>Bacteria</taxon>
        <taxon>Bacillati</taxon>
        <taxon>Actinomycetota</taxon>
        <taxon>Actinomycetes</taxon>
        <taxon>Streptosporangiales</taxon>
        <taxon>Thermomonosporaceae</taxon>
        <taxon>Actinomadura</taxon>
    </lineage>
</organism>
<dbReference type="PANTHER" id="PTHR40036">
    <property type="entry name" value="MACROCIN O-METHYLTRANSFERASE"/>
    <property type="match status" value="1"/>
</dbReference>
<name>A0ABW2CGH6_9ACTN</name>
<accession>A0ABW2CGH6</accession>
<dbReference type="Pfam" id="PF05711">
    <property type="entry name" value="TylF"/>
    <property type="match status" value="1"/>
</dbReference>
<proteinExistence type="predicted"/>
<dbReference type="GO" id="GO:0032259">
    <property type="term" value="P:methylation"/>
    <property type="evidence" value="ECO:0007669"/>
    <property type="project" value="UniProtKB-KW"/>
</dbReference>
<dbReference type="GO" id="GO:0008168">
    <property type="term" value="F:methyltransferase activity"/>
    <property type="evidence" value="ECO:0007669"/>
    <property type="project" value="UniProtKB-KW"/>
</dbReference>
<dbReference type="Proteomes" id="UP001596380">
    <property type="component" value="Unassembled WGS sequence"/>
</dbReference>
<keyword evidence="1" id="KW-0489">Methyltransferase</keyword>
<dbReference type="EMBL" id="JBHSXS010000006">
    <property type="protein sequence ID" value="MFC6880908.1"/>
    <property type="molecule type" value="Genomic_DNA"/>
</dbReference>
<keyword evidence="2" id="KW-1185">Reference proteome</keyword>
<comment type="caution">
    <text evidence="1">The sequence shown here is derived from an EMBL/GenBank/DDBJ whole genome shotgun (WGS) entry which is preliminary data.</text>
</comment>
<keyword evidence="1" id="KW-0808">Transferase</keyword>
<dbReference type="SUPFAM" id="SSF53335">
    <property type="entry name" value="S-adenosyl-L-methionine-dependent methyltransferases"/>
    <property type="match status" value="1"/>
</dbReference>
<dbReference type="InterPro" id="IPR008884">
    <property type="entry name" value="TylF_MeTrfase"/>
</dbReference>
<gene>
    <name evidence="1" type="ORF">ACFQKB_14160</name>
</gene>
<dbReference type="PANTHER" id="PTHR40036:SF1">
    <property type="entry name" value="MACROCIN O-METHYLTRANSFERASE"/>
    <property type="match status" value="1"/>
</dbReference>
<dbReference type="InterPro" id="IPR029063">
    <property type="entry name" value="SAM-dependent_MTases_sf"/>
</dbReference>
<reference evidence="2" key="1">
    <citation type="journal article" date="2019" name="Int. J. Syst. Evol. Microbiol.">
        <title>The Global Catalogue of Microorganisms (GCM) 10K type strain sequencing project: providing services to taxonomists for standard genome sequencing and annotation.</title>
        <authorList>
            <consortium name="The Broad Institute Genomics Platform"/>
            <consortium name="The Broad Institute Genome Sequencing Center for Infectious Disease"/>
            <person name="Wu L."/>
            <person name="Ma J."/>
        </authorList>
    </citation>
    <scope>NUCLEOTIDE SEQUENCE [LARGE SCALE GENOMIC DNA]</scope>
    <source>
        <strain evidence="2">JCM 3369</strain>
    </source>
</reference>
<dbReference type="Gene3D" id="3.40.50.150">
    <property type="entry name" value="Vaccinia Virus protein VP39"/>
    <property type="match status" value="1"/>
</dbReference>
<evidence type="ECO:0000313" key="1">
    <source>
        <dbReference type="EMBL" id="MFC6880908.1"/>
    </source>
</evidence>
<sequence>MHKRPRDLYIDLLKRVLVNLIYEDEQDPRFPLAEGTEFDLAKRVSGTDWPTRAHTMVGMTRLDDLQRRIESVLADGVPGDFIETGVWRGGACIFMRGMLAAHQVSDRRVWVADSFQGIPPTAEAANPLDRWMRLDSFNDVLGVPEETVRANFARYELLDDQVAFLPGWFRDSLPDAPIEKLAIMRLDGDLYDSTMDALTHLYDKLSVGGYVIIDDYSIGSCRKAVTEFRKRRGIEDAIVRIDPESVYWRRTG</sequence>
<dbReference type="RefSeq" id="WP_309240281.1">
    <property type="nucleotide sequence ID" value="NZ_JBHSXE010000001.1"/>
</dbReference>
<evidence type="ECO:0000313" key="2">
    <source>
        <dbReference type="Proteomes" id="UP001596380"/>
    </source>
</evidence>